<dbReference type="OrthoDB" id="3432435at2"/>
<keyword evidence="2" id="KW-1185">Reference proteome</keyword>
<sequence length="77" mass="8558">MRAQAGAHSMWAKTGDRTERTAIARKKFLDRFEKQVDPNGELTPAERAKRAASARRAYFTGLALRSSVARAARKKPA</sequence>
<gene>
    <name evidence="1" type="ORF">BCF44_109152</name>
</gene>
<evidence type="ECO:0000313" key="2">
    <source>
        <dbReference type="Proteomes" id="UP000256269"/>
    </source>
</evidence>
<accession>A0A3E0HEB3</accession>
<dbReference type="EMBL" id="QUNO01000009">
    <property type="protein sequence ID" value="REH43609.1"/>
    <property type="molecule type" value="Genomic_DNA"/>
</dbReference>
<proteinExistence type="predicted"/>
<comment type="caution">
    <text evidence="1">The sequence shown here is derived from an EMBL/GenBank/DDBJ whole genome shotgun (WGS) entry which is preliminary data.</text>
</comment>
<dbReference type="RefSeq" id="WP_116177316.1">
    <property type="nucleotide sequence ID" value="NZ_QUNO01000009.1"/>
</dbReference>
<evidence type="ECO:0000313" key="1">
    <source>
        <dbReference type="EMBL" id="REH43609.1"/>
    </source>
</evidence>
<dbReference type="AlphaFoldDB" id="A0A3E0HEB3"/>
<organism evidence="1 2">
    <name type="scientific">Kutzneria buriramensis</name>
    <dbReference type="NCBI Taxonomy" id="1045776"/>
    <lineage>
        <taxon>Bacteria</taxon>
        <taxon>Bacillati</taxon>
        <taxon>Actinomycetota</taxon>
        <taxon>Actinomycetes</taxon>
        <taxon>Pseudonocardiales</taxon>
        <taxon>Pseudonocardiaceae</taxon>
        <taxon>Kutzneria</taxon>
    </lineage>
</organism>
<dbReference type="Proteomes" id="UP000256269">
    <property type="component" value="Unassembled WGS sequence"/>
</dbReference>
<name>A0A3E0HEB3_9PSEU</name>
<protein>
    <submittedName>
        <fullName evidence="1">Uncharacterized protein</fullName>
    </submittedName>
</protein>
<reference evidence="1 2" key="1">
    <citation type="submission" date="2018-08" db="EMBL/GenBank/DDBJ databases">
        <title>Genomic Encyclopedia of Archaeal and Bacterial Type Strains, Phase II (KMG-II): from individual species to whole genera.</title>
        <authorList>
            <person name="Goeker M."/>
        </authorList>
    </citation>
    <scope>NUCLEOTIDE SEQUENCE [LARGE SCALE GENOMIC DNA]</scope>
    <source>
        <strain evidence="1 2">DSM 45791</strain>
    </source>
</reference>